<proteinExistence type="predicted"/>
<evidence type="ECO:0000256" key="1">
    <source>
        <dbReference type="SAM" id="Phobius"/>
    </source>
</evidence>
<dbReference type="Proteomes" id="UP001162780">
    <property type="component" value="Chromosome"/>
</dbReference>
<keyword evidence="1" id="KW-0472">Membrane</keyword>
<name>A0ABY7GJA0_9GAMM</name>
<gene>
    <name evidence="2" type="ORF">NM686_017335</name>
</gene>
<dbReference type="EMBL" id="CP113517">
    <property type="protein sequence ID" value="WAR44118.1"/>
    <property type="molecule type" value="Genomic_DNA"/>
</dbReference>
<reference evidence="2" key="1">
    <citation type="submission" date="2022-11" db="EMBL/GenBank/DDBJ databases">
        <title>Methylomonas rapida sp. nov., Carotenoid-Producing Obligate Methanotrophs with High Growth Characteristics and Biotechnological Potential.</title>
        <authorList>
            <person name="Tikhonova E.N."/>
            <person name="Suleimanov R.Z."/>
            <person name="Miroshnikov K."/>
            <person name="Oshkin I.Y."/>
            <person name="Belova S.E."/>
            <person name="Danilova O.V."/>
            <person name="Ashikhmin A."/>
            <person name="Konopkin A."/>
            <person name="But S.Y."/>
            <person name="Khmelenina V.N."/>
            <person name="Kuznetsov N."/>
            <person name="Pimenov N.V."/>
            <person name="Dedysh S.N."/>
        </authorList>
    </citation>
    <scope>NUCLEOTIDE SEQUENCE</scope>
    <source>
        <strain evidence="2">MP1</strain>
    </source>
</reference>
<dbReference type="RefSeq" id="WP_255189106.1">
    <property type="nucleotide sequence ID" value="NZ_CP113517.1"/>
</dbReference>
<organism evidence="2 3">
    <name type="scientific">Methylomonas rapida</name>
    <dbReference type="NCBI Taxonomy" id="2963939"/>
    <lineage>
        <taxon>Bacteria</taxon>
        <taxon>Pseudomonadati</taxon>
        <taxon>Pseudomonadota</taxon>
        <taxon>Gammaproteobacteria</taxon>
        <taxon>Methylococcales</taxon>
        <taxon>Methylococcaceae</taxon>
        <taxon>Methylomonas</taxon>
    </lineage>
</organism>
<sequence>MSKHFFGLRRVDKQRASTVTFKVDALRLSTLLLCLSLSGCASLLPPPISHFELQTPRPFGYLIGDEIHHRVVLQTRKDLVLNPNSVPGKGELNRWLNLTDVDIKTDQDRGQTVIDLTYQVFYAPNEVKMLSVPGFNLQFTQAGKPVEQAVPAWPFTLSPIKELAIRKDESGQQYMRPDALPAFLSSQTQWLGFYAALGMALLTGTYLAYWYGLFPSWPKRRIFKRALAQMDRVPENQAERGLAVMHHAFNQINGQPLFKHKLAAFSQNHPEYRSAAESIAWFFDVSNRALFGGQPISGEDWGKLKELCRLCRDIECGKR</sequence>
<accession>A0ABY7GJA0</accession>
<evidence type="ECO:0000313" key="2">
    <source>
        <dbReference type="EMBL" id="WAR44118.1"/>
    </source>
</evidence>
<keyword evidence="1" id="KW-0812">Transmembrane</keyword>
<evidence type="ECO:0000313" key="3">
    <source>
        <dbReference type="Proteomes" id="UP001162780"/>
    </source>
</evidence>
<keyword evidence="1" id="KW-1133">Transmembrane helix</keyword>
<feature type="transmembrane region" description="Helical" evidence="1">
    <location>
        <begin position="190"/>
        <end position="214"/>
    </location>
</feature>
<protein>
    <submittedName>
        <fullName evidence="2">Nonribosomal peptide synthetase MxaA</fullName>
    </submittedName>
</protein>
<keyword evidence="3" id="KW-1185">Reference proteome</keyword>